<dbReference type="GO" id="GO:0009733">
    <property type="term" value="P:response to auxin"/>
    <property type="evidence" value="ECO:0007669"/>
    <property type="project" value="InterPro"/>
</dbReference>
<dbReference type="EMBL" id="CAMGYJ010000008">
    <property type="protein sequence ID" value="CAI0469038.1"/>
    <property type="molecule type" value="Genomic_DNA"/>
</dbReference>
<evidence type="ECO:0000313" key="4">
    <source>
        <dbReference type="Proteomes" id="UP001154282"/>
    </source>
</evidence>
<protein>
    <submittedName>
        <fullName evidence="3">Uncharacterized protein</fullName>
    </submittedName>
</protein>
<dbReference type="PANTHER" id="PTHR31175">
    <property type="entry name" value="AUXIN-RESPONSIVE FAMILY PROTEIN"/>
    <property type="match status" value="1"/>
</dbReference>
<gene>
    <name evidence="3" type="ORF">LITE_LOCUS38028</name>
</gene>
<dbReference type="AlphaFoldDB" id="A0AAV0PDT6"/>
<name>A0AAV0PDT6_9ROSI</name>
<accession>A0AAV0PDT6</accession>
<sequence length="221" mass="24631">ISAKVHVTDDGRSRRRFVIPLEFLNHTIFRELLRLSEEQLGLPSDGPITLPCHPSFLEYLIGLVQSHRSIPEDMVKALLMSISAERNSRTNYEGVDFDIGKFNSSPVANRGHFVVYTDDFKRFVLPLSYLGDRNFQDLFRRSEEEFGVSGDGPIMVPCDAAFLEDVVWRIQKSGDIVAKDENDPWGNGVISDGKKGSLATASPVRGAGGRKAFRSRSSLLS</sequence>
<feature type="non-terminal residue" evidence="3">
    <location>
        <position position="1"/>
    </location>
</feature>
<evidence type="ECO:0000256" key="1">
    <source>
        <dbReference type="ARBA" id="ARBA00006974"/>
    </source>
</evidence>
<feature type="region of interest" description="Disordered" evidence="2">
    <location>
        <begin position="200"/>
        <end position="221"/>
    </location>
</feature>
<proteinExistence type="inferred from homology"/>
<evidence type="ECO:0000256" key="2">
    <source>
        <dbReference type="SAM" id="MobiDB-lite"/>
    </source>
</evidence>
<comment type="caution">
    <text evidence="3">The sequence shown here is derived from an EMBL/GenBank/DDBJ whole genome shotgun (WGS) entry which is preliminary data.</text>
</comment>
<dbReference type="InterPro" id="IPR003676">
    <property type="entry name" value="SAUR_fam"/>
</dbReference>
<dbReference type="Proteomes" id="UP001154282">
    <property type="component" value="Unassembled WGS sequence"/>
</dbReference>
<organism evidence="3 4">
    <name type="scientific">Linum tenue</name>
    <dbReference type="NCBI Taxonomy" id="586396"/>
    <lineage>
        <taxon>Eukaryota</taxon>
        <taxon>Viridiplantae</taxon>
        <taxon>Streptophyta</taxon>
        <taxon>Embryophyta</taxon>
        <taxon>Tracheophyta</taxon>
        <taxon>Spermatophyta</taxon>
        <taxon>Magnoliopsida</taxon>
        <taxon>eudicotyledons</taxon>
        <taxon>Gunneridae</taxon>
        <taxon>Pentapetalae</taxon>
        <taxon>rosids</taxon>
        <taxon>fabids</taxon>
        <taxon>Malpighiales</taxon>
        <taxon>Linaceae</taxon>
        <taxon>Linum</taxon>
    </lineage>
</organism>
<dbReference type="Pfam" id="PF02519">
    <property type="entry name" value="Auxin_inducible"/>
    <property type="match status" value="2"/>
</dbReference>
<reference evidence="3" key="1">
    <citation type="submission" date="2022-08" db="EMBL/GenBank/DDBJ databases">
        <authorList>
            <person name="Gutierrez-Valencia J."/>
        </authorList>
    </citation>
    <scope>NUCLEOTIDE SEQUENCE</scope>
</reference>
<evidence type="ECO:0000313" key="3">
    <source>
        <dbReference type="EMBL" id="CAI0469038.1"/>
    </source>
</evidence>
<keyword evidence="4" id="KW-1185">Reference proteome</keyword>
<comment type="similarity">
    <text evidence="1">Belongs to the ARG7 family.</text>
</comment>